<dbReference type="Proteomes" id="UP000604046">
    <property type="component" value="Unassembled WGS sequence"/>
</dbReference>
<feature type="transmembrane region" description="Helical" evidence="1">
    <location>
        <begin position="146"/>
        <end position="167"/>
    </location>
</feature>
<keyword evidence="1" id="KW-0812">Transmembrane</keyword>
<comment type="caution">
    <text evidence="2">The sequence shown here is derived from an EMBL/GenBank/DDBJ whole genome shotgun (WGS) entry which is preliminary data.</text>
</comment>
<name>A0A812VAV8_9DINO</name>
<sequence length="565" mass="62269">MNWAAEVLYPSSSCSFALSSPDTKVSVRLRDAPGLRGSCAVTASRSLLLSQDFGDFSQKAAKLIRREEAAARKESGLRRARKQEISQQLYEEVKRAAIRNQRKMFICTSLIISVLLGLIIFGTAAVHRDVQLLMFDGPQGPEATGFAAAVVVVWCLAMGCVSVLRAAADDATASQLQAAAVRAAHPELHSYEEQGAGIAVQENSENDSENQDSRVWIFGIFYGAPPFVGFFCAYLISSRLSEDGHTLAMLIIWSPAMVLVCFVLCSMCVFPFGGEELTCRVLKSSVVFFRWPLMMLNGLAKCRSGFDSAKAISAMIQPAKEDLNQAVLQTNQRTIVFEGNVLPGRHTVSSWPGKYESAWDSLVAGARNDDISAAVVFLPEGSEHFGLHDPIPSTMDLCDLSGGCWCVPLYGEPKPWGCRWWSRWIANIEKAVQLGATLEVYFFDGKKGQGKVADFTAAGAEHLRREQIFRRKADFGKSEGFLRALSDGLNHLSKERGPDGSSPFSREEHRLFLAWLPEEERQFLDHSEGLGNSQKAEVAWLERKGYHYLEKEVSELADSSPKAMG</sequence>
<feature type="transmembrane region" description="Helical" evidence="1">
    <location>
        <begin position="215"/>
        <end position="236"/>
    </location>
</feature>
<evidence type="ECO:0000256" key="1">
    <source>
        <dbReference type="SAM" id="Phobius"/>
    </source>
</evidence>
<protein>
    <submittedName>
        <fullName evidence="2">Uncharacterized protein</fullName>
    </submittedName>
</protein>
<dbReference type="EMBL" id="CAJNDS010002830">
    <property type="protein sequence ID" value="CAE7611953.1"/>
    <property type="molecule type" value="Genomic_DNA"/>
</dbReference>
<feature type="transmembrane region" description="Helical" evidence="1">
    <location>
        <begin position="248"/>
        <end position="273"/>
    </location>
</feature>
<keyword evidence="3" id="KW-1185">Reference proteome</keyword>
<accession>A0A812VAV8</accession>
<reference evidence="2" key="1">
    <citation type="submission" date="2021-02" db="EMBL/GenBank/DDBJ databases">
        <authorList>
            <person name="Dougan E. K."/>
            <person name="Rhodes N."/>
            <person name="Thang M."/>
            <person name="Chan C."/>
        </authorList>
    </citation>
    <scope>NUCLEOTIDE SEQUENCE</scope>
</reference>
<evidence type="ECO:0000313" key="3">
    <source>
        <dbReference type="Proteomes" id="UP000604046"/>
    </source>
</evidence>
<proteinExistence type="predicted"/>
<dbReference type="AlphaFoldDB" id="A0A812VAV8"/>
<gene>
    <name evidence="2" type="ORF">SNAT2548_LOCUS34786</name>
</gene>
<feature type="transmembrane region" description="Helical" evidence="1">
    <location>
        <begin position="104"/>
        <end position="126"/>
    </location>
</feature>
<organism evidence="2 3">
    <name type="scientific">Symbiodinium natans</name>
    <dbReference type="NCBI Taxonomy" id="878477"/>
    <lineage>
        <taxon>Eukaryota</taxon>
        <taxon>Sar</taxon>
        <taxon>Alveolata</taxon>
        <taxon>Dinophyceae</taxon>
        <taxon>Suessiales</taxon>
        <taxon>Symbiodiniaceae</taxon>
        <taxon>Symbiodinium</taxon>
    </lineage>
</organism>
<keyword evidence="1" id="KW-1133">Transmembrane helix</keyword>
<keyword evidence="1" id="KW-0472">Membrane</keyword>
<evidence type="ECO:0000313" key="2">
    <source>
        <dbReference type="EMBL" id="CAE7611953.1"/>
    </source>
</evidence>